<gene>
    <name evidence="9" type="ORF">D0466_03760</name>
</gene>
<protein>
    <submittedName>
        <fullName evidence="9">Iron ABC transporter permease</fullName>
    </submittedName>
</protein>
<dbReference type="RefSeq" id="WP_117321215.1">
    <property type="nucleotide sequence ID" value="NZ_QVTD01000003.1"/>
</dbReference>
<evidence type="ECO:0000256" key="6">
    <source>
        <dbReference type="ARBA" id="ARBA00022989"/>
    </source>
</evidence>
<evidence type="ECO:0000256" key="3">
    <source>
        <dbReference type="ARBA" id="ARBA00022448"/>
    </source>
</evidence>
<organism evidence="9 10">
    <name type="scientific">Peribacillus glennii</name>
    <dbReference type="NCBI Taxonomy" id="2303991"/>
    <lineage>
        <taxon>Bacteria</taxon>
        <taxon>Bacillati</taxon>
        <taxon>Bacillota</taxon>
        <taxon>Bacilli</taxon>
        <taxon>Bacillales</taxon>
        <taxon>Bacillaceae</taxon>
        <taxon>Peribacillus</taxon>
    </lineage>
</organism>
<keyword evidence="3" id="KW-0813">Transport</keyword>
<comment type="caution">
    <text evidence="9">The sequence shown here is derived from an EMBL/GenBank/DDBJ whole genome shotgun (WGS) entry which is preliminary data.</text>
</comment>
<evidence type="ECO:0000256" key="7">
    <source>
        <dbReference type="ARBA" id="ARBA00023136"/>
    </source>
</evidence>
<reference evidence="9 10" key="1">
    <citation type="submission" date="2018-08" db="EMBL/GenBank/DDBJ databases">
        <title>Bacillus chawlae sp. nov., Bacillus glennii sp. nov., and Bacillus saganii sp. nov. Isolated from the Vehicle Assembly Building at Kennedy Space Center where the Viking Spacecraft were Assembled.</title>
        <authorList>
            <person name="Seuylemezian A."/>
            <person name="Vaishampayan P."/>
        </authorList>
    </citation>
    <scope>NUCLEOTIDE SEQUENCE [LARGE SCALE GENOMIC DNA]</scope>
    <source>
        <strain evidence="9 10">V44-8</strain>
    </source>
</reference>
<dbReference type="CDD" id="cd06550">
    <property type="entry name" value="TM_ABC_iron-siderophores_like"/>
    <property type="match status" value="1"/>
</dbReference>
<dbReference type="InterPro" id="IPR000522">
    <property type="entry name" value="ABC_transptr_permease_BtuC"/>
</dbReference>
<dbReference type="PANTHER" id="PTHR30472">
    <property type="entry name" value="FERRIC ENTEROBACTIN TRANSPORT SYSTEM PERMEASE PROTEIN"/>
    <property type="match status" value="1"/>
</dbReference>
<evidence type="ECO:0000256" key="5">
    <source>
        <dbReference type="ARBA" id="ARBA00022692"/>
    </source>
</evidence>
<name>A0A372LG40_9BACI</name>
<comment type="similarity">
    <text evidence="2">Belongs to the binding-protein-dependent transport system permease family. FecCD subfamily.</text>
</comment>
<comment type="subcellular location">
    <subcellularLocation>
        <location evidence="1">Cell membrane</location>
        <topology evidence="1">Multi-pass membrane protein</topology>
    </subcellularLocation>
</comment>
<feature type="transmembrane region" description="Helical" evidence="8">
    <location>
        <begin position="162"/>
        <end position="184"/>
    </location>
</feature>
<keyword evidence="7 8" id="KW-0472">Membrane</keyword>
<dbReference type="SUPFAM" id="SSF81345">
    <property type="entry name" value="ABC transporter involved in vitamin B12 uptake, BtuC"/>
    <property type="match status" value="1"/>
</dbReference>
<dbReference type="GO" id="GO:0022857">
    <property type="term" value="F:transmembrane transporter activity"/>
    <property type="evidence" value="ECO:0007669"/>
    <property type="project" value="InterPro"/>
</dbReference>
<evidence type="ECO:0000313" key="9">
    <source>
        <dbReference type="EMBL" id="RFU65039.1"/>
    </source>
</evidence>
<evidence type="ECO:0000256" key="2">
    <source>
        <dbReference type="ARBA" id="ARBA00007935"/>
    </source>
</evidence>
<feature type="transmembrane region" description="Helical" evidence="8">
    <location>
        <begin position="288"/>
        <end position="313"/>
    </location>
</feature>
<dbReference type="Pfam" id="PF01032">
    <property type="entry name" value="FecCD"/>
    <property type="match status" value="1"/>
</dbReference>
<keyword evidence="10" id="KW-1185">Reference proteome</keyword>
<dbReference type="PANTHER" id="PTHR30472:SF58">
    <property type="entry name" value="IRON(3+)-HYDROXAMATE IMPORT SYSTEM PERMEASE PROTEIN FHUB"/>
    <property type="match status" value="1"/>
</dbReference>
<evidence type="ECO:0000256" key="1">
    <source>
        <dbReference type="ARBA" id="ARBA00004651"/>
    </source>
</evidence>
<dbReference type="AlphaFoldDB" id="A0A372LG40"/>
<sequence>MGRHLKEQTNLPAGRAVRTGWILFAGIFVLIAAFFISLGYGSTNIGSKMVWQAFLNFDPGVKEHQVIHEIRLPRVITAAIIGAFLALSGAVMQALTRNPLAEPAIIGVSHGAAFALVVSLTIFPRISPSGSALVSMAGAGAAVLLVFSLASVSKGGISPVKLTLAGVAIGMFLSSLTSVIAIHFDVAKDLSFWYAGSLETSDWQGIKMLGVVGIIGIFIIILLARSLTLLSLGADVTKGLGINLQLVNILGVCAVLLLTGSSVAVSGTVSFVGLVVPHISRMLVGPDYRFSLPVSAVFGSLLLVLGDIGARMINPPYETPIGVITASIGVPFFLYLVRSGRSRL</sequence>
<feature type="transmembrane region" description="Helical" evidence="8">
    <location>
        <begin position="104"/>
        <end position="123"/>
    </location>
</feature>
<dbReference type="OrthoDB" id="9811721at2"/>
<feature type="transmembrane region" description="Helical" evidence="8">
    <location>
        <begin position="72"/>
        <end position="92"/>
    </location>
</feature>
<evidence type="ECO:0000313" key="10">
    <source>
        <dbReference type="Proteomes" id="UP000262939"/>
    </source>
</evidence>
<dbReference type="InterPro" id="IPR037294">
    <property type="entry name" value="ABC_BtuC-like"/>
</dbReference>
<feature type="transmembrane region" description="Helical" evidence="8">
    <location>
        <begin position="20"/>
        <end position="40"/>
    </location>
</feature>
<keyword evidence="6 8" id="KW-1133">Transmembrane helix</keyword>
<accession>A0A372LG40</accession>
<dbReference type="Gene3D" id="1.10.3470.10">
    <property type="entry name" value="ABC transporter involved in vitamin B12 uptake, BtuC"/>
    <property type="match status" value="1"/>
</dbReference>
<proteinExistence type="inferred from homology"/>
<dbReference type="GO" id="GO:0005886">
    <property type="term" value="C:plasma membrane"/>
    <property type="evidence" value="ECO:0007669"/>
    <property type="project" value="UniProtKB-SubCell"/>
</dbReference>
<feature type="transmembrane region" description="Helical" evidence="8">
    <location>
        <begin position="205"/>
        <end position="227"/>
    </location>
</feature>
<dbReference type="GO" id="GO:0033214">
    <property type="term" value="P:siderophore-iron import into cell"/>
    <property type="evidence" value="ECO:0007669"/>
    <property type="project" value="TreeGrafter"/>
</dbReference>
<feature type="transmembrane region" description="Helical" evidence="8">
    <location>
        <begin position="319"/>
        <end position="337"/>
    </location>
</feature>
<dbReference type="FunFam" id="1.10.3470.10:FF:000001">
    <property type="entry name" value="Vitamin B12 ABC transporter permease BtuC"/>
    <property type="match status" value="1"/>
</dbReference>
<dbReference type="EMBL" id="QVTD01000003">
    <property type="protein sequence ID" value="RFU65039.1"/>
    <property type="molecule type" value="Genomic_DNA"/>
</dbReference>
<dbReference type="Proteomes" id="UP000262939">
    <property type="component" value="Unassembled WGS sequence"/>
</dbReference>
<feature type="transmembrane region" description="Helical" evidence="8">
    <location>
        <begin position="130"/>
        <end position="150"/>
    </location>
</feature>
<keyword evidence="5 8" id="KW-0812">Transmembrane</keyword>
<evidence type="ECO:0000256" key="4">
    <source>
        <dbReference type="ARBA" id="ARBA00022475"/>
    </source>
</evidence>
<feature type="transmembrane region" description="Helical" evidence="8">
    <location>
        <begin position="247"/>
        <end position="276"/>
    </location>
</feature>
<keyword evidence="4" id="KW-1003">Cell membrane</keyword>
<evidence type="ECO:0000256" key="8">
    <source>
        <dbReference type="SAM" id="Phobius"/>
    </source>
</evidence>